<protein>
    <submittedName>
        <fullName evidence="2">Uncharacterized protein</fullName>
    </submittedName>
</protein>
<gene>
    <name evidence="2" type="ORF">U9M48_040153</name>
</gene>
<evidence type="ECO:0000256" key="1">
    <source>
        <dbReference type="SAM" id="MobiDB-lite"/>
    </source>
</evidence>
<keyword evidence="3" id="KW-1185">Reference proteome</keyword>
<dbReference type="Proteomes" id="UP001341281">
    <property type="component" value="Chromosome 09"/>
</dbReference>
<dbReference type="AlphaFoldDB" id="A0AAQ3XFA6"/>
<organism evidence="2 3">
    <name type="scientific">Paspalum notatum var. saurae</name>
    <dbReference type="NCBI Taxonomy" id="547442"/>
    <lineage>
        <taxon>Eukaryota</taxon>
        <taxon>Viridiplantae</taxon>
        <taxon>Streptophyta</taxon>
        <taxon>Embryophyta</taxon>
        <taxon>Tracheophyta</taxon>
        <taxon>Spermatophyta</taxon>
        <taxon>Magnoliopsida</taxon>
        <taxon>Liliopsida</taxon>
        <taxon>Poales</taxon>
        <taxon>Poaceae</taxon>
        <taxon>PACMAD clade</taxon>
        <taxon>Panicoideae</taxon>
        <taxon>Andropogonodae</taxon>
        <taxon>Paspaleae</taxon>
        <taxon>Paspalinae</taxon>
        <taxon>Paspalum</taxon>
    </lineage>
</organism>
<proteinExistence type="predicted"/>
<dbReference type="EMBL" id="CP144753">
    <property type="protein sequence ID" value="WVZ94242.1"/>
    <property type="molecule type" value="Genomic_DNA"/>
</dbReference>
<feature type="region of interest" description="Disordered" evidence="1">
    <location>
        <begin position="32"/>
        <end position="64"/>
    </location>
</feature>
<evidence type="ECO:0000313" key="3">
    <source>
        <dbReference type="Proteomes" id="UP001341281"/>
    </source>
</evidence>
<name>A0AAQ3XFA6_PASNO</name>
<reference evidence="2 3" key="1">
    <citation type="submission" date="2024-02" db="EMBL/GenBank/DDBJ databases">
        <title>High-quality chromosome-scale genome assembly of Pensacola bahiagrass (Paspalum notatum Flugge var. saurae).</title>
        <authorList>
            <person name="Vega J.M."/>
            <person name="Podio M."/>
            <person name="Orjuela J."/>
            <person name="Siena L.A."/>
            <person name="Pessino S.C."/>
            <person name="Combes M.C."/>
            <person name="Mariac C."/>
            <person name="Albertini E."/>
            <person name="Pupilli F."/>
            <person name="Ortiz J.P.A."/>
            <person name="Leblanc O."/>
        </authorList>
    </citation>
    <scope>NUCLEOTIDE SEQUENCE [LARGE SCALE GENOMIC DNA]</scope>
    <source>
        <strain evidence="2">R1</strain>
        <tissue evidence="2">Leaf</tissue>
    </source>
</reference>
<sequence length="99" mass="10858">MEPAGEGSARATCSLCVRTAPASLLKALHGTKPLALGRPSRGSHTQHADERAPPSGRPMSISDWRGRLEANGDPWCYLPCQWELAMWCAAWAFPARRWS</sequence>
<accession>A0AAQ3XFA6</accession>
<evidence type="ECO:0000313" key="2">
    <source>
        <dbReference type="EMBL" id="WVZ94242.1"/>
    </source>
</evidence>